<dbReference type="CDD" id="cd04496">
    <property type="entry name" value="SSB_OBF"/>
    <property type="match status" value="1"/>
</dbReference>
<dbReference type="HAMAP" id="MF_00984">
    <property type="entry name" value="SSB"/>
    <property type="match status" value="1"/>
</dbReference>
<comment type="caution">
    <text evidence="5">The sequence shown here is derived from an EMBL/GenBank/DDBJ whole genome shotgun (WGS) entry which is preliminary data.</text>
</comment>
<evidence type="ECO:0000256" key="3">
    <source>
        <dbReference type="PIRNR" id="PIRNR002070"/>
    </source>
</evidence>
<dbReference type="EMBL" id="DXFX01000043">
    <property type="protein sequence ID" value="HIX07479.1"/>
    <property type="molecule type" value="Genomic_DNA"/>
</dbReference>
<organism evidence="5 6">
    <name type="scientific">Candidatus Borkfalkia faecipullorum</name>
    <dbReference type="NCBI Taxonomy" id="2838510"/>
    <lineage>
        <taxon>Bacteria</taxon>
        <taxon>Bacillati</taxon>
        <taxon>Bacillota</taxon>
        <taxon>Clostridia</taxon>
        <taxon>Christensenellales</taxon>
        <taxon>Christensenellaceae</taxon>
        <taxon>Candidatus Borkfalkia</taxon>
    </lineage>
</organism>
<name>A0A9D2AF65_9FIRM</name>
<feature type="region of interest" description="Disordered" evidence="4">
    <location>
        <begin position="104"/>
        <end position="139"/>
    </location>
</feature>
<dbReference type="PIRSF" id="PIRSF002070">
    <property type="entry name" value="SSB"/>
    <property type="match status" value="1"/>
</dbReference>
<dbReference type="Pfam" id="PF00436">
    <property type="entry name" value="SSB"/>
    <property type="match status" value="1"/>
</dbReference>
<comment type="caution">
    <text evidence="2">Lacks conserved residue(s) required for the propagation of feature annotation.</text>
</comment>
<dbReference type="InterPro" id="IPR000424">
    <property type="entry name" value="Primosome_PriB/ssb"/>
</dbReference>
<evidence type="ECO:0000313" key="5">
    <source>
        <dbReference type="EMBL" id="HIX07479.1"/>
    </source>
</evidence>
<dbReference type="PANTHER" id="PTHR10302">
    <property type="entry name" value="SINGLE-STRANDED DNA-BINDING PROTEIN"/>
    <property type="match status" value="1"/>
</dbReference>
<dbReference type="NCBIfam" id="TIGR00621">
    <property type="entry name" value="ssb"/>
    <property type="match status" value="1"/>
</dbReference>
<reference evidence="5" key="1">
    <citation type="journal article" date="2021" name="PeerJ">
        <title>Extensive microbial diversity within the chicken gut microbiome revealed by metagenomics and culture.</title>
        <authorList>
            <person name="Gilroy R."/>
            <person name="Ravi A."/>
            <person name="Getino M."/>
            <person name="Pursley I."/>
            <person name="Horton D.L."/>
            <person name="Alikhan N.F."/>
            <person name="Baker D."/>
            <person name="Gharbi K."/>
            <person name="Hall N."/>
            <person name="Watson M."/>
            <person name="Adriaenssens E.M."/>
            <person name="Foster-Nyarko E."/>
            <person name="Jarju S."/>
            <person name="Secka A."/>
            <person name="Antonio M."/>
            <person name="Oren A."/>
            <person name="Chaudhuri R.R."/>
            <person name="La Ragione R."/>
            <person name="Hildebrand F."/>
            <person name="Pallen M.J."/>
        </authorList>
    </citation>
    <scope>NUCLEOTIDE SEQUENCE</scope>
    <source>
        <strain evidence="5">811</strain>
    </source>
</reference>
<dbReference type="InterPro" id="IPR011344">
    <property type="entry name" value="ssDNA-bd"/>
</dbReference>
<accession>A0A9D2AF65</accession>
<protein>
    <recommendedName>
        <fullName evidence="2 3">Single-stranded DNA-binding protein</fullName>
        <shortName evidence="2">SSB</shortName>
    </recommendedName>
</protein>
<dbReference type="Gene3D" id="2.40.50.140">
    <property type="entry name" value="Nucleic acid-binding proteins"/>
    <property type="match status" value="1"/>
</dbReference>
<keyword evidence="1 2" id="KW-0238">DNA-binding</keyword>
<dbReference type="SUPFAM" id="SSF50249">
    <property type="entry name" value="Nucleic acid-binding proteins"/>
    <property type="match status" value="1"/>
</dbReference>
<gene>
    <name evidence="5" type="ORF">H9741_03335</name>
</gene>
<dbReference type="GO" id="GO:0006260">
    <property type="term" value="P:DNA replication"/>
    <property type="evidence" value="ECO:0007669"/>
    <property type="project" value="InterPro"/>
</dbReference>
<dbReference type="InterPro" id="IPR012340">
    <property type="entry name" value="NA-bd_OB-fold"/>
</dbReference>
<evidence type="ECO:0000313" key="6">
    <source>
        <dbReference type="Proteomes" id="UP000824204"/>
    </source>
</evidence>
<evidence type="ECO:0000256" key="4">
    <source>
        <dbReference type="SAM" id="MobiDB-lite"/>
    </source>
</evidence>
<evidence type="ECO:0000256" key="2">
    <source>
        <dbReference type="HAMAP-Rule" id="MF_00984"/>
    </source>
</evidence>
<dbReference type="PANTHER" id="PTHR10302:SF27">
    <property type="entry name" value="SINGLE-STRANDED DNA-BINDING PROTEIN"/>
    <property type="match status" value="1"/>
</dbReference>
<dbReference type="Proteomes" id="UP000824204">
    <property type="component" value="Unassembled WGS sequence"/>
</dbReference>
<reference evidence="5" key="2">
    <citation type="submission" date="2021-04" db="EMBL/GenBank/DDBJ databases">
        <authorList>
            <person name="Gilroy R."/>
        </authorList>
    </citation>
    <scope>NUCLEOTIDE SEQUENCE</scope>
    <source>
        <strain evidence="5">811</strain>
    </source>
</reference>
<sequence>MNKVFLIGNLTRDPELSETNSGIAVCRFGLAVSRRRTSADAEPQTDFFNVTAWRGLAETVARFTKKGNKVAVCGSIQLRNVEDNAGQKRTYVDIVADDVEFLTPKGQSNSSDDVYAAPAPASKKKPALEAFDDDSDIPF</sequence>
<feature type="compositionally biased region" description="Acidic residues" evidence="4">
    <location>
        <begin position="130"/>
        <end position="139"/>
    </location>
</feature>
<evidence type="ECO:0000256" key="1">
    <source>
        <dbReference type="ARBA" id="ARBA00023125"/>
    </source>
</evidence>
<dbReference type="PROSITE" id="PS50935">
    <property type="entry name" value="SSB"/>
    <property type="match status" value="1"/>
</dbReference>
<comment type="subunit">
    <text evidence="2">Homotetramer.</text>
</comment>
<dbReference type="GO" id="GO:0003697">
    <property type="term" value="F:single-stranded DNA binding"/>
    <property type="evidence" value="ECO:0007669"/>
    <property type="project" value="UniProtKB-UniRule"/>
</dbReference>
<proteinExistence type="inferred from homology"/>
<dbReference type="GO" id="GO:0009295">
    <property type="term" value="C:nucleoid"/>
    <property type="evidence" value="ECO:0007669"/>
    <property type="project" value="TreeGrafter"/>
</dbReference>
<dbReference type="AlphaFoldDB" id="A0A9D2AF65"/>